<gene>
    <name evidence="3" type="ORF">MNBD_GAMMA14-1635</name>
</gene>
<dbReference type="EMBL" id="UOFM01000371">
    <property type="protein sequence ID" value="VAW80852.1"/>
    <property type="molecule type" value="Genomic_DNA"/>
</dbReference>
<sequence length="291" mass="32603">MRMLKKWLGICAGFLVIWITPLENLHAETDKVITGAGAHFAWVIFDSLKADLESVSGRTIKLHGRNSTLGMGCNAGIKTALQNSPDNETFGFVCCPLSDEEVTSKKLKVYPIALEPVYVVVNQANPINDISEEQVRAVMRGDVINWKELGGADEPIVLVARLHCKKRPGHWKTILPDAPLYRQKRLNVKSAADMVQRISDFKSSFGHIGSTWEFGPDSRLKVLSVNGFMPTPENLKLKRYPFYRELSAVTDYHPSVDVLDIIHEVQTGPAFRKIAVKYNLLPLQNAQVHDR</sequence>
<proteinExistence type="predicted"/>
<keyword evidence="1" id="KW-0732">Signal</keyword>
<reference evidence="3" key="1">
    <citation type="submission" date="2018-06" db="EMBL/GenBank/DDBJ databases">
        <authorList>
            <person name="Zhirakovskaya E."/>
        </authorList>
    </citation>
    <scope>NUCLEOTIDE SEQUENCE</scope>
</reference>
<evidence type="ECO:0000313" key="3">
    <source>
        <dbReference type="EMBL" id="VAW80852.1"/>
    </source>
</evidence>
<dbReference type="PANTHER" id="PTHR30570:SF1">
    <property type="entry name" value="PHOSPHATE-BINDING PROTEIN PSTS"/>
    <property type="match status" value="1"/>
</dbReference>
<evidence type="ECO:0000259" key="2">
    <source>
        <dbReference type="Pfam" id="PF12849"/>
    </source>
</evidence>
<organism evidence="3">
    <name type="scientific">hydrothermal vent metagenome</name>
    <dbReference type="NCBI Taxonomy" id="652676"/>
    <lineage>
        <taxon>unclassified sequences</taxon>
        <taxon>metagenomes</taxon>
        <taxon>ecological metagenomes</taxon>
    </lineage>
</organism>
<dbReference type="Pfam" id="PF12849">
    <property type="entry name" value="PBP_like_2"/>
    <property type="match status" value="1"/>
</dbReference>
<evidence type="ECO:0000256" key="1">
    <source>
        <dbReference type="ARBA" id="ARBA00022729"/>
    </source>
</evidence>
<dbReference type="SUPFAM" id="SSF53850">
    <property type="entry name" value="Periplasmic binding protein-like II"/>
    <property type="match status" value="1"/>
</dbReference>
<feature type="domain" description="PBP" evidence="2">
    <location>
        <begin position="69"/>
        <end position="163"/>
    </location>
</feature>
<accession>A0A3B0YZZ6</accession>
<name>A0A3B0YZZ6_9ZZZZ</name>
<dbReference type="PANTHER" id="PTHR30570">
    <property type="entry name" value="PERIPLASMIC PHOSPHATE BINDING COMPONENT OF PHOSPHATE ABC TRANSPORTER"/>
    <property type="match status" value="1"/>
</dbReference>
<dbReference type="InterPro" id="IPR024370">
    <property type="entry name" value="PBP_domain"/>
</dbReference>
<protein>
    <submittedName>
        <fullName evidence="3">Phosphate ABC transporter, periplasmic phosphate-binding protein PstS (TC 3.A.1.7.1)</fullName>
    </submittedName>
</protein>
<dbReference type="Gene3D" id="3.40.190.10">
    <property type="entry name" value="Periplasmic binding protein-like II"/>
    <property type="match status" value="2"/>
</dbReference>
<dbReference type="InterPro" id="IPR050811">
    <property type="entry name" value="Phosphate_ABC_transporter"/>
</dbReference>
<dbReference type="AlphaFoldDB" id="A0A3B0YZZ6"/>